<dbReference type="InterPro" id="IPR050643">
    <property type="entry name" value="Periplasmic_pilus_chap"/>
</dbReference>
<evidence type="ECO:0000256" key="6">
    <source>
        <dbReference type="SAM" id="SignalP"/>
    </source>
</evidence>
<dbReference type="PANTHER" id="PTHR30251">
    <property type="entry name" value="PILUS ASSEMBLY CHAPERONE"/>
    <property type="match status" value="1"/>
</dbReference>
<dbReference type="Pfam" id="PF00345">
    <property type="entry name" value="PapD_N"/>
    <property type="match status" value="1"/>
</dbReference>
<comment type="similarity">
    <text evidence="2">Belongs to the periplasmic pilus chaperone family.</text>
</comment>
<evidence type="ECO:0000313" key="10">
    <source>
        <dbReference type="Proteomes" id="UP000295055"/>
    </source>
</evidence>
<reference evidence="9 10" key="1">
    <citation type="submission" date="2019-03" db="EMBL/GenBank/DDBJ databases">
        <title>Genomic analyses of the natural microbiome of Caenorhabditis elegans.</title>
        <authorList>
            <person name="Samuel B."/>
        </authorList>
    </citation>
    <scope>NUCLEOTIDE SEQUENCE [LARGE SCALE GENOMIC DNA]</scope>
    <source>
        <strain evidence="9 10">JUb102</strain>
    </source>
</reference>
<dbReference type="EMBL" id="SMAS01000004">
    <property type="protein sequence ID" value="TCT34966.1"/>
    <property type="molecule type" value="Genomic_DNA"/>
</dbReference>
<proteinExistence type="inferred from homology"/>
<evidence type="ECO:0000256" key="3">
    <source>
        <dbReference type="ARBA" id="ARBA00022729"/>
    </source>
</evidence>
<protein>
    <submittedName>
        <fullName evidence="9">Fimbrial chaperone protein</fullName>
    </submittedName>
</protein>
<dbReference type="GO" id="GO:0071555">
    <property type="term" value="P:cell wall organization"/>
    <property type="evidence" value="ECO:0007669"/>
    <property type="project" value="InterPro"/>
</dbReference>
<feature type="signal peptide" evidence="6">
    <location>
        <begin position="1"/>
        <end position="26"/>
    </location>
</feature>
<organism evidence="9 10">
    <name type="scientific">Providencia alcalifaciens</name>
    <dbReference type="NCBI Taxonomy" id="126385"/>
    <lineage>
        <taxon>Bacteria</taxon>
        <taxon>Pseudomonadati</taxon>
        <taxon>Pseudomonadota</taxon>
        <taxon>Gammaproteobacteria</taxon>
        <taxon>Enterobacterales</taxon>
        <taxon>Morganellaceae</taxon>
        <taxon>Providencia</taxon>
    </lineage>
</organism>
<keyword evidence="3 6" id="KW-0732">Signal</keyword>
<dbReference type="RefSeq" id="WP_132496182.1">
    <property type="nucleotide sequence ID" value="NZ_SMAS01000004.1"/>
</dbReference>
<dbReference type="Pfam" id="PF02753">
    <property type="entry name" value="PapD_C"/>
    <property type="match status" value="1"/>
</dbReference>
<evidence type="ECO:0000313" key="9">
    <source>
        <dbReference type="EMBL" id="TCT34966.1"/>
    </source>
</evidence>
<dbReference type="InterPro" id="IPR016147">
    <property type="entry name" value="Pili_assmbl_chaperone_N"/>
</dbReference>
<dbReference type="PANTHER" id="PTHR30251:SF2">
    <property type="entry name" value="FIMBRIAL CHAPERONE YADV-RELATED"/>
    <property type="match status" value="1"/>
</dbReference>
<dbReference type="SUPFAM" id="SSF49354">
    <property type="entry name" value="PapD-like"/>
    <property type="match status" value="1"/>
</dbReference>
<dbReference type="OrthoDB" id="9131059at2"/>
<evidence type="ECO:0000256" key="1">
    <source>
        <dbReference type="ARBA" id="ARBA00004418"/>
    </source>
</evidence>
<dbReference type="Proteomes" id="UP000295055">
    <property type="component" value="Unassembled WGS sequence"/>
</dbReference>
<dbReference type="InterPro" id="IPR036316">
    <property type="entry name" value="Pili_assmbl_chap_C_dom_sf"/>
</dbReference>
<comment type="subcellular location">
    <subcellularLocation>
        <location evidence="1">Periplasm</location>
    </subcellularLocation>
</comment>
<evidence type="ECO:0000256" key="5">
    <source>
        <dbReference type="ARBA" id="ARBA00023186"/>
    </source>
</evidence>
<feature type="domain" description="Pili assembly chaperone C-terminal" evidence="8">
    <location>
        <begin position="178"/>
        <end position="237"/>
    </location>
</feature>
<evidence type="ECO:0000259" key="8">
    <source>
        <dbReference type="Pfam" id="PF02753"/>
    </source>
</evidence>
<dbReference type="InterPro" id="IPR008962">
    <property type="entry name" value="PapD-like_sf"/>
</dbReference>
<dbReference type="InterPro" id="IPR016148">
    <property type="entry name" value="Pili_assmbl_chaperone_C"/>
</dbReference>
<keyword evidence="4" id="KW-0574">Periplasm</keyword>
<dbReference type="GO" id="GO:0030288">
    <property type="term" value="C:outer membrane-bounded periplasmic space"/>
    <property type="evidence" value="ECO:0007669"/>
    <property type="project" value="InterPro"/>
</dbReference>
<dbReference type="Gene3D" id="2.60.40.10">
    <property type="entry name" value="Immunoglobulins"/>
    <property type="match status" value="2"/>
</dbReference>
<comment type="caution">
    <text evidence="9">The sequence shown here is derived from an EMBL/GenBank/DDBJ whole genome shotgun (WGS) entry which is preliminary data.</text>
</comment>
<dbReference type="InterPro" id="IPR013783">
    <property type="entry name" value="Ig-like_fold"/>
</dbReference>
<evidence type="ECO:0000259" key="7">
    <source>
        <dbReference type="Pfam" id="PF00345"/>
    </source>
</evidence>
<keyword evidence="5" id="KW-0143">Chaperone</keyword>
<feature type="chain" id="PRO_5020791019" evidence="6">
    <location>
        <begin position="27"/>
        <end position="242"/>
    </location>
</feature>
<gene>
    <name evidence="9" type="ORF">EC835_104125</name>
</gene>
<dbReference type="AlphaFoldDB" id="A0A4R3NQD4"/>
<accession>A0A4R3NQD4</accession>
<dbReference type="PRINTS" id="PR00969">
    <property type="entry name" value="CHAPERONPILI"/>
</dbReference>
<dbReference type="InterPro" id="IPR001829">
    <property type="entry name" value="Pili_assmbl_chaperone_bac"/>
</dbReference>
<feature type="domain" description="Pili assembly chaperone N-terminal" evidence="7">
    <location>
        <begin position="28"/>
        <end position="155"/>
    </location>
</feature>
<sequence>MKLLNLLRTLPVFATLFFIQVETASAAGVGINATRVIFNQGNQSVPVTLRNSTEKEEYLVQVYLTKTAKGTAQDQTLDVLPPMFYLASSQQRDVRLVEGAGASVLPKDRESVFYFHARAIAASEKNAGQQNAVMKGEVKIALESVIKVFYRPKNLTLTVEQAQGSLTFEETASGIKVINPSPYYITLSSLSVGGKAVTLNPEMNNTMIAPFSNMDYPTPVKKGKKVWAAINDLGGRSEYSQP</sequence>
<evidence type="ECO:0000256" key="4">
    <source>
        <dbReference type="ARBA" id="ARBA00022764"/>
    </source>
</evidence>
<name>A0A4R3NQD4_9GAMM</name>
<evidence type="ECO:0000256" key="2">
    <source>
        <dbReference type="ARBA" id="ARBA00007399"/>
    </source>
</evidence>
<dbReference type="SUPFAM" id="SSF49584">
    <property type="entry name" value="Periplasmic chaperone C-domain"/>
    <property type="match status" value="1"/>
</dbReference>